<organism evidence="10 11">
    <name type="scientific">Romboutsia hominis</name>
    <dbReference type="NCBI Taxonomy" id="1507512"/>
    <lineage>
        <taxon>Bacteria</taxon>
        <taxon>Bacillati</taxon>
        <taxon>Bacillota</taxon>
        <taxon>Clostridia</taxon>
        <taxon>Peptostreptococcales</taxon>
        <taxon>Peptostreptococcaceae</taxon>
        <taxon>Romboutsia</taxon>
    </lineage>
</organism>
<keyword evidence="4" id="KW-0067">ATP-binding</keyword>
<comment type="catalytic activity">
    <reaction evidence="8">
        <text>ATP + H2O = ADP + phosphate + H(+)</text>
        <dbReference type="Rhea" id="RHEA:13065"/>
        <dbReference type="ChEBI" id="CHEBI:15377"/>
        <dbReference type="ChEBI" id="CHEBI:15378"/>
        <dbReference type="ChEBI" id="CHEBI:30616"/>
        <dbReference type="ChEBI" id="CHEBI:43474"/>
        <dbReference type="ChEBI" id="CHEBI:456216"/>
        <dbReference type="EC" id="5.6.2.4"/>
    </reaction>
</comment>
<dbReference type="GO" id="GO:0003677">
    <property type="term" value="F:DNA binding"/>
    <property type="evidence" value="ECO:0007669"/>
    <property type="project" value="InterPro"/>
</dbReference>
<dbReference type="InterPro" id="IPR027417">
    <property type="entry name" value="P-loop_NTPase"/>
</dbReference>
<dbReference type="EMBL" id="LN650648">
    <property type="protein sequence ID" value="CEI72576.1"/>
    <property type="molecule type" value="Genomic_DNA"/>
</dbReference>
<evidence type="ECO:0000256" key="3">
    <source>
        <dbReference type="ARBA" id="ARBA00022806"/>
    </source>
</evidence>
<dbReference type="GO" id="GO:0016887">
    <property type="term" value="F:ATP hydrolysis activity"/>
    <property type="evidence" value="ECO:0007669"/>
    <property type="project" value="RHEA"/>
</dbReference>
<keyword evidence="3 10" id="KW-0347">Helicase</keyword>
<evidence type="ECO:0000256" key="1">
    <source>
        <dbReference type="ARBA" id="ARBA00022741"/>
    </source>
</evidence>
<dbReference type="Gene3D" id="1.10.486.10">
    <property type="entry name" value="PCRA, domain 4"/>
    <property type="match status" value="1"/>
</dbReference>
<dbReference type="Proteomes" id="UP000245695">
    <property type="component" value="Chromosome 1"/>
</dbReference>
<dbReference type="GO" id="GO:0005829">
    <property type="term" value="C:cytosol"/>
    <property type="evidence" value="ECO:0007669"/>
    <property type="project" value="TreeGrafter"/>
</dbReference>
<proteinExistence type="predicted"/>
<feature type="domain" description="UvrD-like helicase C-terminal" evidence="9">
    <location>
        <begin position="101"/>
        <end position="372"/>
    </location>
</feature>
<dbReference type="InterPro" id="IPR014016">
    <property type="entry name" value="UvrD-like_ATP-bd"/>
</dbReference>
<dbReference type="PROSITE" id="PS51217">
    <property type="entry name" value="UVRD_HELICASE_CTER"/>
    <property type="match status" value="1"/>
</dbReference>
<dbReference type="Pfam" id="PF00580">
    <property type="entry name" value="UvrD-helicase"/>
    <property type="match status" value="1"/>
</dbReference>
<evidence type="ECO:0000313" key="10">
    <source>
        <dbReference type="EMBL" id="CEI72576.1"/>
    </source>
</evidence>
<gene>
    <name evidence="10" type="ORF">FRIFI_1036</name>
</gene>
<keyword evidence="2" id="KW-0378">Hydrolase</keyword>
<dbReference type="SUPFAM" id="SSF52540">
    <property type="entry name" value="P-loop containing nucleoside triphosphate hydrolases"/>
    <property type="match status" value="1"/>
</dbReference>
<name>A0A2P2BQG5_9FIRM</name>
<dbReference type="InterPro" id="IPR014017">
    <property type="entry name" value="DNA_helicase_UvrD-like_C"/>
</dbReference>
<reference evidence="10 11" key="1">
    <citation type="submission" date="2014-09" db="EMBL/GenBank/DDBJ databases">
        <authorList>
            <person name="Hornung B.V."/>
        </authorList>
    </citation>
    <scope>NUCLEOTIDE SEQUENCE [LARGE SCALE GENOMIC DNA]</scope>
    <source>
        <strain evidence="10 11">FRIFI</strain>
    </source>
</reference>
<dbReference type="KEGG" id="rhom:FRIFI_1036"/>
<evidence type="ECO:0000256" key="8">
    <source>
        <dbReference type="ARBA" id="ARBA00048988"/>
    </source>
</evidence>
<comment type="catalytic activity">
    <reaction evidence="6">
        <text>Couples ATP hydrolysis with the unwinding of duplex DNA by translocating in the 3'-5' direction.</text>
        <dbReference type="EC" id="5.6.2.4"/>
    </reaction>
</comment>
<dbReference type="PANTHER" id="PTHR11070:SF67">
    <property type="entry name" value="DNA 3'-5' HELICASE"/>
    <property type="match status" value="1"/>
</dbReference>
<accession>A0A2P2BQG5</accession>
<evidence type="ECO:0000256" key="4">
    <source>
        <dbReference type="ARBA" id="ARBA00022840"/>
    </source>
</evidence>
<evidence type="ECO:0000256" key="2">
    <source>
        <dbReference type="ARBA" id="ARBA00022801"/>
    </source>
</evidence>
<keyword evidence="5" id="KW-0413">Isomerase</keyword>
<evidence type="ECO:0000256" key="5">
    <source>
        <dbReference type="ARBA" id="ARBA00023235"/>
    </source>
</evidence>
<dbReference type="RefSeq" id="WP_166505205.1">
    <property type="nucleotide sequence ID" value="NZ_LN650648.1"/>
</dbReference>
<evidence type="ECO:0000259" key="9">
    <source>
        <dbReference type="PROSITE" id="PS51217"/>
    </source>
</evidence>
<dbReference type="AlphaFoldDB" id="A0A2P2BQG5"/>
<evidence type="ECO:0000256" key="6">
    <source>
        <dbReference type="ARBA" id="ARBA00034617"/>
    </source>
</evidence>
<dbReference type="Gene3D" id="3.40.50.300">
    <property type="entry name" value="P-loop containing nucleotide triphosphate hydrolases"/>
    <property type="match status" value="2"/>
</dbReference>
<dbReference type="PANTHER" id="PTHR11070">
    <property type="entry name" value="UVRD / RECB / PCRA DNA HELICASE FAMILY MEMBER"/>
    <property type="match status" value="1"/>
</dbReference>
<dbReference type="GO" id="GO:0005524">
    <property type="term" value="F:ATP binding"/>
    <property type="evidence" value="ECO:0007669"/>
    <property type="project" value="UniProtKB-KW"/>
</dbReference>
<protein>
    <recommendedName>
        <fullName evidence="7">DNA 3'-5' helicase</fullName>
        <ecNumber evidence="7">5.6.2.4</ecNumber>
    </recommendedName>
</protein>
<dbReference type="GO" id="GO:0043138">
    <property type="term" value="F:3'-5' DNA helicase activity"/>
    <property type="evidence" value="ECO:0007669"/>
    <property type="project" value="UniProtKB-EC"/>
</dbReference>
<keyword evidence="1" id="KW-0547">Nucleotide-binding</keyword>
<sequence length="436" mass="51601">MPNLEFKNGHNLNLKVLMVDEFQDTDKTQVDFVSWIIEHSNAKLFVVGDEKQSIYRFRGADYTAFEQLKKNFQQISIDKLNEFSLVRNYRTNKKLLNNIDEWFVEIGDRVERFNYNESDRIYSLKNSECENEIEIRDLEMSLSKTDLIKNLLDIKKETEEVCILVRRNSDVSYIKEICDENAIPCEVSSTGDFFRCEPVRELYIMIKSLINKNDNKTIYSLLNTSYSDVEISKLELLKSISMEENDINKLLKSYLEKLNWDKYIQKSKVESPITLIEEMINDIKPEVKYYKSKLNKFSKEDAKVMATEYKMNLDHCMFLIRKNFNKNASTLNSIENYLKINIQTNDVESIKKANQTYKRNFIKCMTIHKSKGLEFDYVVLPETSHEFVPNKRDLEIIISRDRFENVNIAYKITFGNSIKTVSNNLYKELKFDEKKR</sequence>
<dbReference type="EC" id="5.6.2.4" evidence="7"/>
<dbReference type="GO" id="GO:0000725">
    <property type="term" value="P:recombinational repair"/>
    <property type="evidence" value="ECO:0007669"/>
    <property type="project" value="TreeGrafter"/>
</dbReference>
<evidence type="ECO:0000256" key="7">
    <source>
        <dbReference type="ARBA" id="ARBA00034808"/>
    </source>
</evidence>
<dbReference type="InterPro" id="IPR000212">
    <property type="entry name" value="DNA_helicase_UvrD/REP"/>
</dbReference>
<evidence type="ECO:0000313" key="11">
    <source>
        <dbReference type="Proteomes" id="UP000245695"/>
    </source>
</evidence>
<dbReference type="Pfam" id="PF13361">
    <property type="entry name" value="UvrD_C"/>
    <property type="match status" value="1"/>
</dbReference>
<keyword evidence="11" id="KW-1185">Reference proteome</keyword>